<feature type="transmembrane region" description="Helical" evidence="6">
    <location>
        <begin position="126"/>
        <end position="147"/>
    </location>
</feature>
<feature type="transmembrane region" description="Helical" evidence="6">
    <location>
        <begin position="291"/>
        <end position="312"/>
    </location>
</feature>
<dbReference type="GO" id="GO:0005886">
    <property type="term" value="C:plasma membrane"/>
    <property type="evidence" value="ECO:0007669"/>
    <property type="project" value="UniProtKB-SubCell"/>
</dbReference>
<feature type="transmembrane region" description="Helical" evidence="6">
    <location>
        <begin position="159"/>
        <end position="182"/>
    </location>
</feature>
<dbReference type="AlphaFoldDB" id="A0A8J8AX44"/>
<evidence type="ECO:0000256" key="4">
    <source>
        <dbReference type="ARBA" id="ARBA00022989"/>
    </source>
</evidence>
<evidence type="ECO:0000313" key="8">
    <source>
        <dbReference type="EMBL" id="MBR0562012.1"/>
    </source>
</evidence>
<evidence type="ECO:0000256" key="2">
    <source>
        <dbReference type="ARBA" id="ARBA00009142"/>
    </source>
</evidence>
<dbReference type="Proteomes" id="UP000675747">
    <property type="component" value="Unassembled WGS sequence"/>
</dbReference>
<dbReference type="EMBL" id="JAGQFT020000008">
    <property type="protein sequence ID" value="MBS7458039.1"/>
    <property type="molecule type" value="Genomic_DNA"/>
</dbReference>
<evidence type="ECO:0000256" key="3">
    <source>
        <dbReference type="ARBA" id="ARBA00022692"/>
    </source>
</evidence>
<evidence type="ECO:0000256" key="5">
    <source>
        <dbReference type="ARBA" id="ARBA00023136"/>
    </source>
</evidence>
<sequence length="342" mass="33735">MVGQRRGGTHVEGAALRRLDGGADLALAGVDRDGGQGGSGKEEKDAGDEGGQGSDRHARSLCDGPSGVVSRPGRDATVSVWAALPVFLVLGLAAGVFAGLLGIGGGLVLVAALAALLPHLGVPPEAAMHAALATALATVMFTATASARAHHRRGSVLWPAVRVLVPGMVAGGIAGSLIATAVPGEALRWFVAGYCVLAAAQLTFGRQKVATGGDTVPRGPLLWVASVVIGAVSAVVGIGGGSMTVPLLVGRGVAPVRAVGTSSACGVFIGISAAAGYALNGPEGALPAGGIGYVYLPAAACIAAASVLAAPWGTRLAHRVSPLMLRRIFAVFLLLVAVSLAV</sequence>
<comment type="caution">
    <text evidence="8">The sequence shown here is derived from an EMBL/GenBank/DDBJ whole genome shotgun (WGS) entry which is preliminary data.</text>
</comment>
<feature type="transmembrane region" description="Helical" evidence="6">
    <location>
        <begin position="256"/>
        <end position="279"/>
    </location>
</feature>
<gene>
    <name evidence="9" type="ORF">KB893_012945</name>
    <name evidence="8" type="ORF">KB893_05725</name>
</gene>
<protein>
    <recommendedName>
        <fullName evidence="6">Probable membrane transporter protein</fullName>
    </recommendedName>
</protein>
<dbReference type="PANTHER" id="PTHR43483">
    <property type="entry name" value="MEMBRANE TRANSPORTER PROTEIN HI_0806-RELATED"/>
    <property type="match status" value="1"/>
</dbReference>
<reference evidence="8" key="2">
    <citation type="submission" date="2021-04" db="EMBL/GenBank/DDBJ databases">
        <authorList>
            <person name="Karlyshev A.V."/>
        </authorList>
    </citation>
    <scope>NUCLEOTIDE SEQUENCE</scope>
    <source>
        <strain evidence="8">LMG 29479</strain>
    </source>
</reference>
<feature type="transmembrane region" description="Helical" evidence="6">
    <location>
        <begin position="324"/>
        <end position="341"/>
    </location>
</feature>
<name>A0A8J8AX44_9GAMM</name>
<organism evidence="8">
    <name type="scientific">Coralloluteibacterium stylophorae</name>
    <dbReference type="NCBI Taxonomy" id="1776034"/>
    <lineage>
        <taxon>Bacteria</taxon>
        <taxon>Pseudomonadati</taxon>
        <taxon>Pseudomonadota</taxon>
        <taxon>Gammaproteobacteria</taxon>
        <taxon>Lysobacterales</taxon>
        <taxon>Lysobacteraceae</taxon>
        <taxon>Coralloluteibacterium</taxon>
    </lineage>
</organism>
<keyword evidence="5 6" id="KW-0472">Membrane</keyword>
<feature type="compositionally biased region" description="Basic and acidic residues" evidence="7">
    <location>
        <begin position="30"/>
        <end position="44"/>
    </location>
</feature>
<dbReference type="EMBL" id="JAGQFT010000031">
    <property type="protein sequence ID" value="MBR0562012.1"/>
    <property type="molecule type" value="Genomic_DNA"/>
</dbReference>
<reference evidence="9 10" key="1">
    <citation type="journal article" date="2021" name="Microbiol. Resour. Announc.">
        <title>Draft Genome Sequence of Coralloluteibacterium stylophorae LMG 29479T.</title>
        <authorList>
            <person name="Karlyshev A.V."/>
            <person name="Kudryashova E.B."/>
            <person name="Ariskina E.V."/>
            <person name="Conroy A.P."/>
            <person name="Abidueva E.Y."/>
        </authorList>
    </citation>
    <scope>NUCLEOTIDE SEQUENCE [LARGE SCALE GENOMIC DNA]</scope>
    <source>
        <strain evidence="9 10">LMG 29479</strain>
    </source>
</reference>
<evidence type="ECO:0000313" key="9">
    <source>
        <dbReference type="EMBL" id="MBS7458039.1"/>
    </source>
</evidence>
<evidence type="ECO:0000256" key="7">
    <source>
        <dbReference type="SAM" id="MobiDB-lite"/>
    </source>
</evidence>
<keyword evidence="10" id="KW-1185">Reference proteome</keyword>
<feature type="region of interest" description="Disordered" evidence="7">
    <location>
        <begin position="27"/>
        <end position="71"/>
    </location>
</feature>
<evidence type="ECO:0000313" key="10">
    <source>
        <dbReference type="Proteomes" id="UP000675747"/>
    </source>
</evidence>
<evidence type="ECO:0000256" key="6">
    <source>
        <dbReference type="RuleBase" id="RU363041"/>
    </source>
</evidence>
<feature type="transmembrane region" description="Helical" evidence="6">
    <location>
        <begin position="81"/>
        <end position="114"/>
    </location>
</feature>
<evidence type="ECO:0000256" key="1">
    <source>
        <dbReference type="ARBA" id="ARBA00004141"/>
    </source>
</evidence>
<feature type="transmembrane region" description="Helical" evidence="6">
    <location>
        <begin position="221"/>
        <end position="249"/>
    </location>
</feature>
<comment type="similarity">
    <text evidence="2 6">Belongs to the 4-toluene sulfonate uptake permease (TSUP) (TC 2.A.102) family.</text>
</comment>
<keyword evidence="4 6" id="KW-1133">Transmembrane helix</keyword>
<comment type="subcellular location">
    <subcellularLocation>
        <location evidence="6">Cell membrane</location>
        <topology evidence="6">Multi-pass membrane protein</topology>
    </subcellularLocation>
    <subcellularLocation>
        <location evidence="1">Membrane</location>
        <topology evidence="1">Multi-pass membrane protein</topology>
    </subcellularLocation>
</comment>
<dbReference type="Pfam" id="PF01925">
    <property type="entry name" value="TauE"/>
    <property type="match status" value="1"/>
</dbReference>
<proteinExistence type="inferred from homology"/>
<dbReference type="InterPro" id="IPR002781">
    <property type="entry name" value="TM_pro_TauE-like"/>
</dbReference>
<keyword evidence="6" id="KW-1003">Cell membrane</keyword>
<dbReference type="PANTHER" id="PTHR43483:SF3">
    <property type="entry name" value="MEMBRANE TRANSPORTER PROTEIN HI_0806-RELATED"/>
    <property type="match status" value="1"/>
</dbReference>
<keyword evidence="3 6" id="KW-0812">Transmembrane</keyword>
<accession>A0A8J8AX44</accession>